<feature type="region of interest" description="Disordered" evidence="1">
    <location>
        <begin position="1"/>
        <end position="89"/>
    </location>
</feature>
<dbReference type="EMBL" id="BAAAQD010000032">
    <property type="protein sequence ID" value="GAA1562801.1"/>
    <property type="molecule type" value="Genomic_DNA"/>
</dbReference>
<comment type="caution">
    <text evidence="2">The sequence shown here is derived from an EMBL/GenBank/DDBJ whole genome shotgun (WGS) entry which is preliminary data.</text>
</comment>
<sequence>MSDFGLQSDFGVDFDPGDLGVSDFADPHAVFGEEHGVEAGLSPASETTADPGTEESDSDSAAAAAGSQTPPSTEGLETASYDSDGDGVADVLVADENHDGVTDIAMWDTNDDGLIDQVAYDQDHDGKIDLIYHDDDFDGEVDRVESADGSQNVPGYTSN</sequence>
<feature type="compositionally biased region" description="Low complexity" evidence="1">
    <location>
        <begin position="59"/>
        <end position="72"/>
    </location>
</feature>
<reference evidence="3" key="1">
    <citation type="journal article" date="2019" name="Int. J. Syst. Evol. Microbiol.">
        <title>The Global Catalogue of Microorganisms (GCM) 10K type strain sequencing project: providing services to taxonomists for standard genome sequencing and annotation.</title>
        <authorList>
            <consortium name="The Broad Institute Genomics Platform"/>
            <consortium name="The Broad Institute Genome Sequencing Center for Infectious Disease"/>
            <person name="Wu L."/>
            <person name="Ma J."/>
        </authorList>
    </citation>
    <scope>NUCLEOTIDE SEQUENCE [LARGE SCALE GENOMIC DNA]</scope>
    <source>
        <strain evidence="3">JCM 15933</strain>
    </source>
</reference>
<accession>A0ABP4NMK5</accession>
<evidence type="ECO:0000313" key="2">
    <source>
        <dbReference type="EMBL" id="GAA1562801.1"/>
    </source>
</evidence>
<protein>
    <recommendedName>
        <fullName evidence="4">EF-hand domain-containing protein</fullName>
    </recommendedName>
</protein>
<evidence type="ECO:0000256" key="1">
    <source>
        <dbReference type="SAM" id="MobiDB-lite"/>
    </source>
</evidence>
<organism evidence="2 3">
    <name type="scientific">Dactylosporangium maewongense</name>
    <dbReference type="NCBI Taxonomy" id="634393"/>
    <lineage>
        <taxon>Bacteria</taxon>
        <taxon>Bacillati</taxon>
        <taxon>Actinomycetota</taxon>
        <taxon>Actinomycetes</taxon>
        <taxon>Micromonosporales</taxon>
        <taxon>Micromonosporaceae</taxon>
        <taxon>Dactylosporangium</taxon>
    </lineage>
</organism>
<proteinExistence type="predicted"/>
<gene>
    <name evidence="2" type="ORF">GCM10009827_100430</name>
</gene>
<dbReference type="Proteomes" id="UP001501470">
    <property type="component" value="Unassembled WGS sequence"/>
</dbReference>
<dbReference type="RefSeq" id="WP_344512364.1">
    <property type="nucleotide sequence ID" value="NZ_BAAAQD010000032.1"/>
</dbReference>
<keyword evidence="3" id="KW-1185">Reference proteome</keyword>
<name>A0ABP4NMK5_9ACTN</name>
<evidence type="ECO:0000313" key="3">
    <source>
        <dbReference type="Proteomes" id="UP001501470"/>
    </source>
</evidence>
<evidence type="ECO:0008006" key="4">
    <source>
        <dbReference type="Google" id="ProtNLM"/>
    </source>
</evidence>